<reference evidence="2" key="2">
    <citation type="journal article" date="2015" name="ISME J.">
        <title>A new class of marine Euryarchaeota group II from the Mediterranean deep chlorophyll maximum.</title>
        <authorList>
            <person name="Martin-Cuadrado A.B."/>
            <person name="Garcia-Heredia I."/>
            <person name="Molto A.G."/>
            <person name="Lopez-Ubeda R."/>
            <person name="Kimes N."/>
            <person name="Lopez-Garcia P."/>
            <person name="Moreira D."/>
            <person name="Rodriguez-Valera F."/>
        </authorList>
    </citation>
    <scope>NUCLEOTIDE SEQUENCE</scope>
</reference>
<feature type="transmembrane region" description="Helical" evidence="1">
    <location>
        <begin position="264"/>
        <end position="282"/>
    </location>
</feature>
<reference evidence="2" key="1">
    <citation type="submission" date="2014-11" db="EMBL/GenBank/DDBJ databases">
        <authorList>
            <person name="Zhu J."/>
            <person name="Qi W."/>
            <person name="Song R."/>
        </authorList>
    </citation>
    <scope>NUCLEOTIDE SEQUENCE</scope>
</reference>
<feature type="transmembrane region" description="Helical" evidence="1">
    <location>
        <begin position="91"/>
        <end position="113"/>
    </location>
</feature>
<feature type="transmembrane region" description="Helical" evidence="1">
    <location>
        <begin position="302"/>
        <end position="323"/>
    </location>
</feature>
<feature type="transmembrane region" description="Helical" evidence="1">
    <location>
        <begin position="51"/>
        <end position="70"/>
    </location>
</feature>
<keyword evidence="1" id="KW-0472">Membrane</keyword>
<keyword evidence="1" id="KW-0812">Transmembrane</keyword>
<protein>
    <submittedName>
        <fullName evidence="2">Uncharacterized protein</fullName>
    </submittedName>
</protein>
<feature type="transmembrane region" description="Helical" evidence="1">
    <location>
        <begin position="235"/>
        <end position="252"/>
    </location>
</feature>
<evidence type="ECO:0000313" key="2">
    <source>
        <dbReference type="EMBL" id="ANV79886.1"/>
    </source>
</evidence>
<keyword evidence="1" id="KW-1133">Transmembrane helix</keyword>
<feature type="transmembrane region" description="Helical" evidence="1">
    <location>
        <begin position="335"/>
        <end position="355"/>
    </location>
</feature>
<accession>A0A1B1TC85</accession>
<sequence length="364" mass="40866">MEEVGERRANSFFMTILNPSTLSHLIVLLFNTALIYTLMKYELGYLGTNGSLIFLSLSVSYVATAIIISSKFGEMVFNIKDEGDGIFNKKYFIKASLSLVPVIVITTTLVIILNSLFEIRNINYFMSSLFILLSIGQGLSLVFGSLIFIEKRVSIKESKISKNNIIIRTLGLIIIFIPLVWWFGYGAENVVESNIKVHILWILFFLIITTISYFVDTYTADIRKNLGNKGRSGDLLMIVLIFASSWHILSAWRRNTWLVDSVDGLMLIEEGLLMIITIFFAVTSMINRGKKKGIDIFGGRSAIFWGISFGYLYAGSISSLTILSEQLTESSLLQTTAIGHIITALVILLILPFSIKKFGHEEEE</sequence>
<dbReference type="EMBL" id="KP211856">
    <property type="protein sequence ID" value="ANV79886.1"/>
    <property type="molecule type" value="Genomic_DNA"/>
</dbReference>
<proteinExistence type="predicted"/>
<name>A0A1B1TC85_9ARCH</name>
<feature type="transmembrane region" description="Helical" evidence="1">
    <location>
        <begin position="125"/>
        <end position="149"/>
    </location>
</feature>
<evidence type="ECO:0000256" key="1">
    <source>
        <dbReference type="SAM" id="Phobius"/>
    </source>
</evidence>
<feature type="transmembrane region" description="Helical" evidence="1">
    <location>
        <begin position="165"/>
        <end position="183"/>
    </location>
</feature>
<feature type="transmembrane region" description="Helical" evidence="1">
    <location>
        <begin position="21"/>
        <end position="39"/>
    </location>
</feature>
<organism evidence="2">
    <name type="scientific">uncultured Poseidoniia archaeon</name>
    <dbReference type="NCBI Taxonomy" id="1697135"/>
    <lineage>
        <taxon>Archaea</taxon>
        <taxon>Methanobacteriati</taxon>
        <taxon>Thermoplasmatota</taxon>
        <taxon>Candidatus Poseidoniia</taxon>
        <taxon>environmental samples</taxon>
    </lineage>
</organism>
<dbReference type="AlphaFoldDB" id="A0A1B1TC85"/>
<feature type="transmembrane region" description="Helical" evidence="1">
    <location>
        <begin position="195"/>
        <end position="215"/>
    </location>
</feature>